<dbReference type="SUPFAM" id="SSF48537">
    <property type="entry name" value="Phospholipase C/P1 nuclease"/>
    <property type="match status" value="1"/>
</dbReference>
<gene>
    <name evidence="7" type="ORF">V2H41_04205</name>
</gene>
<evidence type="ECO:0000256" key="4">
    <source>
        <dbReference type="ARBA" id="ARBA00022801"/>
    </source>
</evidence>
<keyword evidence="2" id="KW-0479">Metal-binding</keyword>
<dbReference type="InterPro" id="IPR003154">
    <property type="entry name" value="S1/P1nuclease"/>
</dbReference>
<keyword evidence="5" id="KW-1015">Disulfide bond</keyword>
<dbReference type="Gene3D" id="1.10.575.10">
    <property type="entry name" value="P1 Nuclease"/>
    <property type="match status" value="1"/>
</dbReference>
<dbReference type="Proteomes" id="UP001357452">
    <property type="component" value="Unassembled WGS sequence"/>
</dbReference>
<accession>A0ABU7REQ7</accession>
<keyword evidence="4" id="KW-0378">Hydrolase</keyword>
<evidence type="ECO:0000256" key="2">
    <source>
        <dbReference type="ARBA" id="ARBA00022723"/>
    </source>
</evidence>
<evidence type="ECO:0000313" key="7">
    <source>
        <dbReference type="EMBL" id="MEE6186469.1"/>
    </source>
</evidence>
<evidence type="ECO:0000313" key="8">
    <source>
        <dbReference type="Proteomes" id="UP001357452"/>
    </source>
</evidence>
<protein>
    <submittedName>
        <fullName evidence="7">Zinc dependent phospholipase C family protein</fullName>
    </submittedName>
</protein>
<dbReference type="Pfam" id="PF02265">
    <property type="entry name" value="S1-P1_nuclease"/>
    <property type="match status" value="1"/>
</dbReference>
<keyword evidence="3" id="KW-0255">Endonuclease</keyword>
<dbReference type="EMBL" id="JAZGLY010000002">
    <property type="protein sequence ID" value="MEE6186469.1"/>
    <property type="molecule type" value="Genomic_DNA"/>
</dbReference>
<comment type="caution">
    <text evidence="7">The sequence shown here is derived from an EMBL/GenBank/DDBJ whole genome shotgun (WGS) entry which is preliminary data.</text>
</comment>
<evidence type="ECO:0000256" key="6">
    <source>
        <dbReference type="ARBA" id="ARBA00023180"/>
    </source>
</evidence>
<organism evidence="7 8">
    <name type="scientific">Niabella digestorum</name>
    <dbReference type="NCBI Taxonomy" id="3117701"/>
    <lineage>
        <taxon>Bacteria</taxon>
        <taxon>Pseudomonadati</taxon>
        <taxon>Bacteroidota</taxon>
        <taxon>Chitinophagia</taxon>
        <taxon>Chitinophagales</taxon>
        <taxon>Chitinophagaceae</taxon>
        <taxon>Niabella</taxon>
    </lineage>
</organism>
<keyword evidence="6" id="KW-0325">Glycoprotein</keyword>
<dbReference type="RefSeq" id="WP_330973878.1">
    <property type="nucleotide sequence ID" value="NZ_JAZGLY010000002.1"/>
</dbReference>
<evidence type="ECO:0000256" key="3">
    <source>
        <dbReference type="ARBA" id="ARBA00022759"/>
    </source>
</evidence>
<keyword evidence="8" id="KW-1185">Reference proteome</keyword>
<proteinExistence type="predicted"/>
<dbReference type="CDD" id="cd10981">
    <property type="entry name" value="ZnPC_S1P1"/>
    <property type="match status" value="1"/>
</dbReference>
<keyword evidence="1" id="KW-0540">Nuclease</keyword>
<dbReference type="InterPro" id="IPR008947">
    <property type="entry name" value="PLipase_C/P1_nuclease_dom_sf"/>
</dbReference>
<reference evidence="7 8" key="1">
    <citation type="submission" date="2024-01" db="EMBL/GenBank/DDBJ databases">
        <title>Niabella digestum sp. nov., isolated from waste digestion system.</title>
        <authorList>
            <person name="Zhang L."/>
        </authorList>
    </citation>
    <scope>NUCLEOTIDE SEQUENCE [LARGE SCALE GENOMIC DNA]</scope>
    <source>
        <strain evidence="7 8">A18</strain>
    </source>
</reference>
<sequence length="330" mass="38596">MRNKNYFLFSLILIGIVLITSAWGFLVHRTIAQLAIYQLPKAMQPFFYVHKDSLVYGAPRPDVRRTQDSTEGSKHYMDMERFGDIPFPEVPRDFQEAIAKYSLDTLNKYGTLPYVIEAYLEKLTQAFRSQKPDSIVFYAADLSHYIADAHVPLHTSINYDGQLTGQHGIHDLWETTVPEAVITSYNLSTRHKARYIADPKDEIWKIIQHTFSLLPEMFEKEREVSKNFTDSTKYRWEFRWGKNRRFYTEAFAREYSKALKSSINDQLIASSNAVADFWYTAWVNAGKPNLNKLIEEGYNKRSLKQEKKAFKKNELMEKKILIATQRMTKD</sequence>
<evidence type="ECO:0000256" key="1">
    <source>
        <dbReference type="ARBA" id="ARBA00022722"/>
    </source>
</evidence>
<name>A0ABU7REQ7_9BACT</name>
<evidence type="ECO:0000256" key="5">
    <source>
        <dbReference type="ARBA" id="ARBA00023157"/>
    </source>
</evidence>